<gene>
    <name evidence="1" type="ORF">SM124_20125</name>
</gene>
<comment type="caution">
    <text evidence="1">The sequence shown here is derived from an EMBL/GenBank/DDBJ whole genome shotgun (WGS) entry which is preliminary data.</text>
</comment>
<proteinExistence type="predicted"/>
<keyword evidence="2" id="KW-1185">Reference proteome</keyword>
<reference evidence="1 2" key="1">
    <citation type="submission" date="2023-11" db="EMBL/GenBank/DDBJ databases">
        <title>Bacillus jintuensis, isolated from a mudflat on the Beibu Gulf coast.</title>
        <authorList>
            <person name="Li M."/>
        </authorList>
    </citation>
    <scope>NUCLEOTIDE SEQUENCE [LARGE SCALE GENOMIC DNA]</scope>
    <source>
        <strain evidence="1 2">31A1R</strain>
    </source>
</reference>
<accession>A0ABU5J3Q5</accession>
<dbReference type="RefSeq" id="WP_322448325.1">
    <property type="nucleotide sequence ID" value="NZ_JAXOFX010000019.1"/>
</dbReference>
<organism evidence="1 2">
    <name type="scientific">Robertmurraya mangrovi</name>
    <dbReference type="NCBI Taxonomy" id="3098077"/>
    <lineage>
        <taxon>Bacteria</taxon>
        <taxon>Bacillati</taxon>
        <taxon>Bacillota</taxon>
        <taxon>Bacilli</taxon>
        <taxon>Bacillales</taxon>
        <taxon>Bacillaceae</taxon>
        <taxon>Robertmurraya</taxon>
    </lineage>
</organism>
<protein>
    <submittedName>
        <fullName evidence="1">Amidase</fullName>
    </submittedName>
</protein>
<name>A0ABU5J3Q5_9BACI</name>
<sequence length="296" mass="33699">MNSRINKLSLIFLLGLGLMLSTIPSKAEANVRAPLSTWLWDTAKIQTKGDEILSFLEKQNVKQVYLQVNSQIPVSAYKQFISKASRKYIKVHALDGAPDWVSPNGGQHLKSMFDWLRAYQRQALPQERFSGVHLDVEPYLHSSWNSDYDNSVLAYQKMLSNAKVYSGQLKLPLGADIPFWFDEKMYNNSYGKGDLASWVIRNVHYISIMAYRDQAVGPNGIIELVKNEVNLANKLGKAIIIGVETGQSYEAQYVSFYEEGQAYMFNQLQLVQSAYSKVRNVSFAIHYVDSWMAMKQ</sequence>
<evidence type="ECO:0000313" key="2">
    <source>
        <dbReference type="Proteomes" id="UP001290455"/>
    </source>
</evidence>
<dbReference type="EMBL" id="JAXOFX010000019">
    <property type="protein sequence ID" value="MDZ5474033.1"/>
    <property type="molecule type" value="Genomic_DNA"/>
</dbReference>
<evidence type="ECO:0000313" key="1">
    <source>
        <dbReference type="EMBL" id="MDZ5474033.1"/>
    </source>
</evidence>
<dbReference type="Proteomes" id="UP001290455">
    <property type="component" value="Unassembled WGS sequence"/>
</dbReference>